<dbReference type="Proteomes" id="UP000474159">
    <property type="component" value="Unassembled WGS sequence"/>
</dbReference>
<keyword evidence="1" id="KW-0732">Signal</keyword>
<sequence>MRKLALALSATTLSLALISGASALELKPLKANSVDLGTFRGSIYYTTATDGYRVVATLAATNTHGDQPQIVRLVTTLNADQTVTLSVPGSMGADGRDATIAFSRRGNVVEVASAEIALD</sequence>
<name>A0A6L3SXL6_9HYPH</name>
<keyword evidence="3" id="KW-1185">Reference proteome</keyword>
<organism evidence="2 3">
    <name type="scientific">Methylobacterium soli</name>
    <dbReference type="NCBI Taxonomy" id="553447"/>
    <lineage>
        <taxon>Bacteria</taxon>
        <taxon>Pseudomonadati</taxon>
        <taxon>Pseudomonadota</taxon>
        <taxon>Alphaproteobacteria</taxon>
        <taxon>Hyphomicrobiales</taxon>
        <taxon>Methylobacteriaceae</taxon>
        <taxon>Methylobacterium</taxon>
    </lineage>
</organism>
<dbReference type="AlphaFoldDB" id="A0A6L3SXL6"/>
<gene>
    <name evidence="2" type="ORF">F6X53_20900</name>
</gene>
<dbReference type="OrthoDB" id="7916805at2"/>
<comment type="caution">
    <text evidence="2">The sequence shown here is derived from an EMBL/GenBank/DDBJ whole genome shotgun (WGS) entry which is preliminary data.</text>
</comment>
<proteinExistence type="predicted"/>
<feature type="signal peptide" evidence="1">
    <location>
        <begin position="1"/>
        <end position="23"/>
    </location>
</feature>
<evidence type="ECO:0000256" key="1">
    <source>
        <dbReference type="SAM" id="SignalP"/>
    </source>
</evidence>
<accession>A0A6L3SXL6</accession>
<evidence type="ECO:0000313" key="2">
    <source>
        <dbReference type="EMBL" id="KAB1076916.1"/>
    </source>
</evidence>
<protein>
    <submittedName>
        <fullName evidence="2">Uncharacterized protein</fullName>
    </submittedName>
</protein>
<dbReference type="RefSeq" id="WP_151002212.1">
    <property type="nucleotide sequence ID" value="NZ_BPQY01000280.1"/>
</dbReference>
<reference evidence="2 3" key="1">
    <citation type="submission" date="2019-09" db="EMBL/GenBank/DDBJ databases">
        <title>YIM 48816 draft genome.</title>
        <authorList>
            <person name="Jiang L."/>
        </authorList>
    </citation>
    <scope>NUCLEOTIDE SEQUENCE [LARGE SCALE GENOMIC DNA]</scope>
    <source>
        <strain evidence="2 3">YIM 48816</strain>
    </source>
</reference>
<feature type="chain" id="PRO_5026662423" evidence="1">
    <location>
        <begin position="24"/>
        <end position="119"/>
    </location>
</feature>
<evidence type="ECO:0000313" key="3">
    <source>
        <dbReference type="Proteomes" id="UP000474159"/>
    </source>
</evidence>
<dbReference type="EMBL" id="VZZK01000025">
    <property type="protein sequence ID" value="KAB1076916.1"/>
    <property type="molecule type" value="Genomic_DNA"/>
</dbReference>